<evidence type="ECO:0000313" key="1">
    <source>
        <dbReference type="EMBL" id="OYD07781.1"/>
    </source>
</evidence>
<dbReference type="InterPro" id="IPR025622">
    <property type="entry name" value="YqzE"/>
</dbReference>
<proteinExistence type="predicted"/>
<name>A0A235B6C1_9BACL</name>
<dbReference type="Proteomes" id="UP000215459">
    <property type="component" value="Unassembled WGS sequence"/>
</dbReference>
<gene>
    <name evidence="1" type="ORF">CHM34_09965</name>
</gene>
<dbReference type="RefSeq" id="WP_094264451.1">
    <property type="nucleotide sequence ID" value="NZ_NOWF01000005.1"/>
</dbReference>
<accession>A0A235B6C1</accession>
<dbReference type="EMBL" id="NOWF01000005">
    <property type="protein sequence ID" value="OYD07781.1"/>
    <property type="molecule type" value="Genomic_DNA"/>
</dbReference>
<keyword evidence="2" id="KW-1185">Reference proteome</keyword>
<dbReference type="OrthoDB" id="2691835at2"/>
<protein>
    <submittedName>
        <fullName evidence="1">YqzE family protein</fullName>
    </submittedName>
</protein>
<dbReference type="AlphaFoldDB" id="A0A235B6C1"/>
<sequence>MSSQDYIKYLVQQMVKYMDMPKEKRKEVRELRKEQRPRWSHRWFGMVPFGMKMFAKRQKNRFLRSQP</sequence>
<dbReference type="Pfam" id="PF14038">
    <property type="entry name" value="YqzE"/>
    <property type="match status" value="1"/>
</dbReference>
<reference evidence="1 2" key="1">
    <citation type="submission" date="2017-07" db="EMBL/GenBank/DDBJ databases">
        <title>The genome sequence of Paludifilum halophilum highlights mechanisms for microbial adaptation to high salt environemnts.</title>
        <authorList>
            <person name="Belbahri L."/>
        </authorList>
    </citation>
    <scope>NUCLEOTIDE SEQUENCE [LARGE SCALE GENOMIC DNA]</scope>
    <source>
        <strain evidence="1 2">DSM 102817</strain>
    </source>
</reference>
<comment type="caution">
    <text evidence="1">The sequence shown here is derived from an EMBL/GenBank/DDBJ whole genome shotgun (WGS) entry which is preliminary data.</text>
</comment>
<organism evidence="1 2">
    <name type="scientific">Paludifilum halophilum</name>
    <dbReference type="NCBI Taxonomy" id="1642702"/>
    <lineage>
        <taxon>Bacteria</taxon>
        <taxon>Bacillati</taxon>
        <taxon>Bacillota</taxon>
        <taxon>Bacilli</taxon>
        <taxon>Bacillales</taxon>
        <taxon>Thermoactinomycetaceae</taxon>
        <taxon>Paludifilum</taxon>
    </lineage>
</organism>
<evidence type="ECO:0000313" key="2">
    <source>
        <dbReference type="Proteomes" id="UP000215459"/>
    </source>
</evidence>